<dbReference type="SUPFAM" id="SSF46785">
    <property type="entry name" value="Winged helix' DNA-binding domain"/>
    <property type="match status" value="1"/>
</dbReference>
<dbReference type="InterPro" id="IPR019559">
    <property type="entry name" value="Cullin_neddylation_domain"/>
</dbReference>
<dbReference type="InterPro" id="IPR036388">
    <property type="entry name" value="WH-like_DNA-bd_sf"/>
</dbReference>
<dbReference type="InterPro" id="IPR016157">
    <property type="entry name" value="Cullin_CS"/>
</dbReference>
<evidence type="ECO:0000256" key="3">
    <source>
        <dbReference type="ARBA" id="ARBA00022843"/>
    </source>
</evidence>
<evidence type="ECO:0000313" key="8">
    <source>
        <dbReference type="Proteomes" id="UP001140094"/>
    </source>
</evidence>
<dbReference type="GO" id="GO:0031461">
    <property type="term" value="C:cullin-RING ubiquitin ligase complex"/>
    <property type="evidence" value="ECO:0007669"/>
    <property type="project" value="InterPro"/>
</dbReference>
<comment type="similarity">
    <text evidence="1 4 5">Belongs to the cullin family.</text>
</comment>
<dbReference type="PROSITE" id="PS50069">
    <property type="entry name" value="CULLIN_2"/>
    <property type="match status" value="1"/>
</dbReference>
<proteinExistence type="inferred from homology"/>
<dbReference type="FunFam" id="1.20.1310.10:FF:000002">
    <property type="entry name" value="cullin-3 isoform X1"/>
    <property type="match status" value="1"/>
</dbReference>
<dbReference type="Pfam" id="PF26557">
    <property type="entry name" value="Cullin_AB"/>
    <property type="match status" value="1"/>
</dbReference>
<dbReference type="Gene3D" id="1.10.10.10">
    <property type="entry name" value="Winged helix-like DNA-binding domain superfamily/Winged helix DNA-binding domain"/>
    <property type="match status" value="1"/>
</dbReference>
<dbReference type="Gene3D" id="3.30.230.130">
    <property type="entry name" value="Cullin, Chain C, Domain 2"/>
    <property type="match status" value="1"/>
</dbReference>
<dbReference type="SMART" id="SM00182">
    <property type="entry name" value="CULLIN"/>
    <property type="match status" value="1"/>
</dbReference>
<evidence type="ECO:0000256" key="1">
    <source>
        <dbReference type="ARBA" id="ARBA00006019"/>
    </source>
</evidence>
<dbReference type="SUPFAM" id="SSF75632">
    <property type="entry name" value="Cullin homology domain"/>
    <property type="match status" value="1"/>
</dbReference>
<feature type="domain" description="Cullin family profile" evidence="6">
    <location>
        <begin position="388"/>
        <end position="628"/>
    </location>
</feature>
<dbReference type="InterPro" id="IPR059120">
    <property type="entry name" value="Cullin-like_AB"/>
</dbReference>
<dbReference type="InterPro" id="IPR016159">
    <property type="entry name" value="Cullin_repeat-like_dom_sf"/>
</dbReference>
<dbReference type="InterPro" id="IPR045093">
    <property type="entry name" value="Cullin"/>
</dbReference>
<accession>A0A9W8LR50</accession>
<dbReference type="Gene3D" id="1.20.1310.10">
    <property type="entry name" value="Cullin Repeats"/>
    <property type="match status" value="4"/>
</dbReference>
<dbReference type="AlphaFoldDB" id="A0A9W8LR50"/>
<dbReference type="InterPro" id="IPR016158">
    <property type="entry name" value="Cullin_homology"/>
</dbReference>
<dbReference type="GO" id="GO:0031625">
    <property type="term" value="F:ubiquitin protein ligase binding"/>
    <property type="evidence" value="ECO:0007669"/>
    <property type="project" value="InterPro"/>
</dbReference>
<dbReference type="InterPro" id="IPR036317">
    <property type="entry name" value="Cullin_homology_sf"/>
</dbReference>
<dbReference type="PROSITE" id="PS01256">
    <property type="entry name" value="CULLIN_1"/>
    <property type="match status" value="1"/>
</dbReference>
<name>A0A9W8LR50_9FUNG</name>
<sequence length="760" mass="85224">TPQVDPQQQFEKLATAIGEIYKHNASQLSFEELYRIGYGLVLSKNGALAYDGVRSVLESHLGDLVHNSIVSHAEAARATPSPSNNEALLSSVRILWSEHVTAMLVIKDILMYVDRVYVKNAHLPSVYEMGMSAFRDQVLLTAERRLITGVAKAVLGQISNERCGIEINRGVLRGVVDMLIELQDTEQLRPLYETIFEPQFLFETRAFYHEMASARLTDHGAAAYTRAAQDDIDAEMGRVRAFLAPSTGTALRNVVLDELVAKHADEVLSIPEAGLEQLLDQRSVDALGVLFGLYSPLPAALTILQSGVFERIQAQGEKFAAALAPMSPESSQALGPAAKTAMALRWVQEVLALYDVYDEFLHKSFRGSNDMRKTINDSFIQLINANNRAAELLSLFIDDNLKNGLKRKSEQEVDHLLERSVLMFRFLQNKDAFEHYYKVHLAKRLLHGRSLSDDAEQSMVSKLKLECGSQFTLKLEGMFKDMQVSADLARGFKNMGALDELGFDMNVSVLTPTFWPALALPMSKDTGNSADGVSLPSPQLSSAVDVFTRYYLTQHSARRLSWQYSMGNADIKVQFGDRTHELNVSTYQMLILMLFADDEEDVSLTTGEIQHRTRIPGGVLVRQLQSLACAKYKILTKTPMSRDVNLNDKFSFNSGFRSPQYRIRIPVVAAKAVVESEKDNAESMASIGRERQYLVEAAIVRIMKTRKQLMHEQLVNEVIHQLSAQFLPTSTMIKDIIGRLIDREYLQRSPDNPRLYNYLA</sequence>
<keyword evidence="3" id="KW-0832">Ubl conjugation</keyword>
<protein>
    <recommendedName>
        <fullName evidence="6">Cullin family profile domain-containing protein</fullName>
    </recommendedName>
</protein>
<dbReference type="InterPro" id="IPR001373">
    <property type="entry name" value="Cullin_N"/>
</dbReference>
<reference evidence="7" key="1">
    <citation type="submission" date="2022-07" db="EMBL/GenBank/DDBJ databases">
        <title>Phylogenomic reconstructions and comparative analyses of Kickxellomycotina fungi.</title>
        <authorList>
            <person name="Reynolds N.K."/>
            <person name="Stajich J.E."/>
            <person name="Barry K."/>
            <person name="Grigoriev I.V."/>
            <person name="Crous P."/>
            <person name="Smith M.E."/>
        </authorList>
    </citation>
    <scope>NUCLEOTIDE SEQUENCE</scope>
    <source>
        <strain evidence="7">NRRL 1565</strain>
    </source>
</reference>
<gene>
    <name evidence="7" type="ORF">H4R20_005433</name>
</gene>
<dbReference type="Pfam" id="PF10557">
    <property type="entry name" value="Cullin_Nedd8"/>
    <property type="match status" value="1"/>
</dbReference>
<evidence type="ECO:0000259" key="6">
    <source>
        <dbReference type="PROSITE" id="PS50069"/>
    </source>
</evidence>
<keyword evidence="8" id="KW-1185">Reference proteome</keyword>
<dbReference type="FunFam" id="1.10.10.10:FF:000014">
    <property type="entry name" value="Cullin 1"/>
    <property type="match status" value="1"/>
</dbReference>
<dbReference type="OrthoDB" id="27073at2759"/>
<dbReference type="SMART" id="SM00884">
    <property type="entry name" value="Cullin_Nedd8"/>
    <property type="match status" value="1"/>
</dbReference>
<evidence type="ECO:0000256" key="5">
    <source>
        <dbReference type="RuleBase" id="RU003829"/>
    </source>
</evidence>
<dbReference type="GO" id="GO:0006511">
    <property type="term" value="P:ubiquitin-dependent protein catabolic process"/>
    <property type="evidence" value="ECO:0007669"/>
    <property type="project" value="InterPro"/>
</dbReference>
<dbReference type="Proteomes" id="UP001140094">
    <property type="component" value="Unassembled WGS sequence"/>
</dbReference>
<comment type="caution">
    <text evidence="7">The sequence shown here is derived from an EMBL/GenBank/DDBJ whole genome shotgun (WGS) entry which is preliminary data.</text>
</comment>
<organism evidence="7 8">
    <name type="scientific">Coemansia guatemalensis</name>
    <dbReference type="NCBI Taxonomy" id="2761395"/>
    <lineage>
        <taxon>Eukaryota</taxon>
        <taxon>Fungi</taxon>
        <taxon>Fungi incertae sedis</taxon>
        <taxon>Zoopagomycota</taxon>
        <taxon>Kickxellomycotina</taxon>
        <taxon>Kickxellomycetes</taxon>
        <taxon>Kickxellales</taxon>
        <taxon>Kickxellaceae</taxon>
        <taxon>Coemansia</taxon>
    </lineage>
</organism>
<feature type="non-terminal residue" evidence="7">
    <location>
        <position position="1"/>
    </location>
</feature>
<dbReference type="Pfam" id="PF00888">
    <property type="entry name" value="Cullin"/>
    <property type="match status" value="1"/>
</dbReference>
<evidence type="ECO:0000313" key="7">
    <source>
        <dbReference type="EMBL" id="KAJ2796746.1"/>
    </source>
</evidence>
<dbReference type="PANTHER" id="PTHR11932">
    <property type="entry name" value="CULLIN"/>
    <property type="match status" value="1"/>
</dbReference>
<dbReference type="SUPFAM" id="SSF74788">
    <property type="entry name" value="Cullin repeat-like"/>
    <property type="match status" value="1"/>
</dbReference>
<dbReference type="EMBL" id="JANBUO010001810">
    <property type="protein sequence ID" value="KAJ2796746.1"/>
    <property type="molecule type" value="Genomic_DNA"/>
</dbReference>
<evidence type="ECO:0000256" key="4">
    <source>
        <dbReference type="PROSITE-ProRule" id="PRU00330"/>
    </source>
</evidence>
<dbReference type="InterPro" id="IPR036390">
    <property type="entry name" value="WH_DNA-bd_sf"/>
</dbReference>
<evidence type="ECO:0000256" key="2">
    <source>
        <dbReference type="ARBA" id="ARBA00022499"/>
    </source>
</evidence>
<keyword evidence="2" id="KW-1017">Isopeptide bond</keyword>